<name>A0ABQ3VL43_9CHLR</name>
<dbReference type="InterPro" id="IPR051010">
    <property type="entry name" value="BCAA_transport"/>
</dbReference>
<accession>A0ABQ3VL43</accession>
<keyword evidence="2" id="KW-0732">Signal</keyword>
<proteinExistence type="inferred from homology"/>
<dbReference type="Pfam" id="PF13458">
    <property type="entry name" value="Peripla_BP_6"/>
    <property type="match status" value="1"/>
</dbReference>
<dbReference type="Proteomes" id="UP000635565">
    <property type="component" value="Unassembled WGS sequence"/>
</dbReference>
<dbReference type="InterPro" id="IPR028081">
    <property type="entry name" value="Leu-bd"/>
</dbReference>
<organism evidence="4 5">
    <name type="scientific">Dictyobacter formicarum</name>
    <dbReference type="NCBI Taxonomy" id="2778368"/>
    <lineage>
        <taxon>Bacteria</taxon>
        <taxon>Bacillati</taxon>
        <taxon>Chloroflexota</taxon>
        <taxon>Ktedonobacteria</taxon>
        <taxon>Ktedonobacterales</taxon>
        <taxon>Dictyobacteraceae</taxon>
        <taxon>Dictyobacter</taxon>
    </lineage>
</organism>
<evidence type="ECO:0000256" key="2">
    <source>
        <dbReference type="ARBA" id="ARBA00022729"/>
    </source>
</evidence>
<dbReference type="EMBL" id="BNJJ01000011">
    <property type="protein sequence ID" value="GHO86073.1"/>
    <property type="molecule type" value="Genomic_DNA"/>
</dbReference>
<evidence type="ECO:0000313" key="5">
    <source>
        <dbReference type="Proteomes" id="UP000635565"/>
    </source>
</evidence>
<dbReference type="InterPro" id="IPR028082">
    <property type="entry name" value="Peripla_BP_I"/>
</dbReference>
<comment type="similarity">
    <text evidence="1">Belongs to the leucine-binding protein family.</text>
</comment>
<comment type="caution">
    <text evidence="4">The sequence shown here is derived from an EMBL/GenBank/DDBJ whole genome shotgun (WGS) entry which is preliminary data.</text>
</comment>
<feature type="domain" description="Leucine-binding protein" evidence="3">
    <location>
        <begin position="8"/>
        <end position="333"/>
    </location>
</feature>
<dbReference type="RefSeq" id="WP_201363700.1">
    <property type="nucleotide sequence ID" value="NZ_BNJJ01000011.1"/>
</dbReference>
<evidence type="ECO:0000256" key="1">
    <source>
        <dbReference type="ARBA" id="ARBA00010062"/>
    </source>
</evidence>
<dbReference type="SUPFAM" id="SSF53822">
    <property type="entry name" value="Periplasmic binding protein-like I"/>
    <property type="match status" value="1"/>
</dbReference>
<keyword evidence="5" id="KW-1185">Reference proteome</keyword>
<evidence type="ECO:0000313" key="4">
    <source>
        <dbReference type="EMBL" id="GHO86073.1"/>
    </source>
</evidence>
<gene>
    <name evidence="4" type="ORF">KSZ_40790</name>
</gene>
<dbReference type="Gene3D" id="3.40.50.2300">
    <property type="match status" value="2"/>
</dbReference>
<reference evidence="4 5" key="1">
    <citation type="journal article" date="2021" name="Int. J. Syst. Evol. Microbiol.">
        <title>Reticulibacter mediterranei gen. nov., sp. nov., within the new family Reticulibacteraceae fam. nov., and Ktedonospora formicarum gen. nov., sp. nov., Ktedonobacter robiniae sp. nov., Dictyobacter formicarum sp. nov. and Dictyobacter arantiisoli sp. nov., belonging to the class Ktedonobacteria.</title>
        <authorList>
            <person name="Yabe S."/>
            <person name="Zheng Y."/>
            <person name="Wang C.M."/>
            <person name="Sakai Y."/>
            <person name="Abe K."/>
            <person name="Yokota A."/>
            <person name="Donadio S."/>
            <person name="Cavaletti L."/>
            <person name="Monciardini P."/>
        </authorList>
    </citation>
    <scope>NUCLEOTIDE SEQUENCE [LARGE SCALE GENOMIC DNA]</scope>
    <source>
        <strain evidence="4 5">SOSP1-9</strain>
    </source>
</reference>
<evidence type="ECO:0000259" key="3">
    <source>
        <dbReference type="Pfam" id="PF13458"/>
    </source>
</evidence>
<dbReference type="PANTHER" id="PTHR30483:SF37">
    <property type="entry name" value="ABC TRANSPORTER SUBSTRATE-BINDING PROTEIN"/>
    <property type="match status" value="1"/>
</dbReference>
<dbReference type="PANTHER" id="PTHR30483">
    <property type="entry name" value="LEUCINE-SPECIFIC-BINDING PROTEIN"/>
    <property type="match status" value="1"/>
</dbReference>
<sequence>MPKLRATLVTPLTGSLAPFGQTCATGLALWAEHAAYLPAPWTGVDLDVRDSGPAMDAAMKAAVDTHPDMLFGPYGSNTMLAAARATQRVIWNHGGATSRLSRPTFPQVINVLSPASTYFVRVLQAVHAFDPSATTITLCHSSTGFGRDVANGAINAAADLHFKLQPISFKPQQAVTMIHTVPDADVLLVVGNFADELALAPRLLARQWRAAAFVGAGVAEVLAPLGKMRERLLGPAQWMPTTFISPDEGPDSNWFITNYKKIVGDDPPYPAAQAFAAGLLCARCLRDTGSCEDADQLTAATKLDCSTLYGAFRIDPQSGLQTGHQVLTVQWQDGVRRVVWPPEHAERPLLVPFTV</sequence>
<protein>
    <recommendedName>
        <fullName evidence="3">Leucine-binding protein domain-containing protein</fullName>
    </recommendedName>
</protein>